<dbReference type="Gene3D" id="3.40.50.300">
    <property type="entry name" value="P-loop containing nucleotide triphosphate hydrolases"/>
    <property type="match status" value="2"/>
</dbReference>
<dbReference type="InterPro" id="IPR055206">
    <property type="entry name" value="DEXQc_SUV3"/>
</dbReference>
<dbReference type="InterPro" id="IPR044774">
    <property type="entry name" value="Suv3_DEXQc"/>
</dbReference>
<comment type="cofactor">
    <cofactor evidence="1">
        <name>Mn(2+)</name>
        <dbReference type="ChEBI" id="CHEBI:29035"/>
    </cofactor>
</comment>
<evidence type="ECO:0000256" key="2">
    <source>
        <dbReference type="ARBA" id="ARBA00001946"/>
    </source>
</evidence>
<keyword evidence="10" id="KW-0496">Mitochondrion</keyword>
<dbReference type="Pfam" id="PF22527">
    <property type="entry name" value="DEXQc_Suv3"/>
    <property type="match status" value="1"/>
</dbReference>
<accession>A0ABR4CKY7</accession>
<feature type="compositionally biased region" description="Low complexity" evidence="12">
    <location>
        <begin position="21"/>
        <end position="36"/>
    </location>
</feature>
<dbReference type="Gene3D" id="1.20.58.1080">
    <property type="match status" value="1"/>
</dbReference>
<dbReference type="Gene3D" id="1.20.272.40">
    <property type="match status" value="1"/>
</dbReference>
<keyword evidence="5" id="KW-0547">Nucleotide-binding</keyword>
<keyword evidence="6" id="KW-0378">Hydrolase</keyword>
<dbReference type="Proteomes" id="UP001595075">
    <property type="component" value="Unassembled WGS sequence"/>
</dbReference>
<dbReference type="InterPro" id="IPR050699">
    <property type="entry name" value="RNA-DNA_Helicase"/>
</dbReference>
<feature type="domain" description="Helicase C-terminal" evidence="13">
    <location>
        <begin position="405"/>
        <end position="566"/>
    </location>
</feature>
<comment type="catalytic activity">
    <reaction evidence="11">
        <text>ATP + H2O = ADP + phosphate + H(+)</text>
        <dbReference type="Rhea" id="RHEA:13065"/>
        <dbReference type="ChEBI" id="CHEBI:15377"/>
        <dbReference type="ChEBI" id="CHEBI:15378"/>
        <dbReference type="ChEBI" id="CHEBI:30616"/>
        <dbReference type="ChEBI" id="CHEBI:43474"/>
        <dbReference type="ChEBI" id="CHEBI:456216"/>
        <dbReference type="EC" id="3.6.4.13"/>
    </reaction>
</comment>
<organism evidence="14 15">
    <name type="scientific">Oculimacula yallundae</name>
    <dbReference type="NCBI Taxonomy" id="86028"/>
    <lineage>
        <taxon>Eukaryota</taxon>
        <taxon>Fungi</taxon>
        <taxon>Dikarya</taxon>
        <taxon>Ascomycota</taxon>
        <taxon>Pezizomycotina</taxon>
        <taxon>Leotiomycetes</taxon>
        <taxon>Helotiales</taxon>
        <taxon>Ploettnerulaceae</taxon>
        <taxon>Oculimacula</taxon>
    </lineage>
</organism>
<evidence type="ECO:0000256" key="5">
    <source>
        <dbReference type="ARBA" id="ARBA00022741"/>
    </source>
</evidence>
<evidence type="ECO:0000313" key="14">
    <source>
        <dbReference type="EMBL" id="KAL2070407.1"/>
    </source>
</evidence>
<evidence type="ECO:0000256" key="7">
    <source>
        <dbReference type="ARBA" id="ARBA00022806"/>
    </source>
</evidence>
<dbReference type="Pfam" id="PF18147">
    <property type="entry name" value="Suv3_C_1"/>
    <property type="match status" value="1"/>
</dbReference>
<keyword evidence="9" id="KW-0809">Transit peptide</keyword>
<evidence type="ECO:0000256" key="8">
    <source>
        <dbReference type="ARBA" id="ARBA00022840"/>
    </source>
</evidence>
<dbReference type="InterPro" id="IPR001650">
    <property type="entry name" value="Helicase_C-like"/>
</dbReference>
<dbReference type="SMART" id="SM00490">
    <property type="entry name" value="HELICc"/>
    <property type="match status" value="1"/>
</dbReference>
<evidence type="ECO:0000256" key="3">
    <source>
        <dbReference type="ARBA" id="ARBA00004173"/>
    </source>
</evidence>
<dbReference type="CDD" id="cd17913">
    <property type="entry name" value="DEXQc_Suv3"/>
    <property type="match status" value="1"/>
</dbReference>
<evidence type="ECO:0000256" key="9">
    <source>
        <dbReference type="ARBA" id="ARBA00022946"/>
    </source>
</evidence>
<dbReference type="PANTHER" id="PTHR12131">
    <property type="entry name" value="ATP-DEPENDENT RNA AND DNA HELICASE"/>
    <property type="match status" value="1"/>
</dbReference>
<dbReference type="SUPFAM" id="SSF52540">
    <property type="entry name" value="P-loop containing nucleoside triphosphate hydrolases"/>
    <property type="match status" value="1"/>
</dbReference>
<feature type="region of interest" description="Disordered" evidence="12">
    <location>
        <begin position="21"/>
        <end position="64"/>
    </location>
</feature>
<dbReference type="EC" id="3.6.4.13" evidence="4"/>
<sequence>MPLAIRKGGLCAFSSFRTSQSLRLRPQPQPQPRALLNSHSHNGSRYRSSYASRTVQLDRREENTLPIRRHSGRRDYEQKSYVNKSREDGGYNGALNIRRGAGGNYQGRLREDGLVDAAETTYGVFGRLLLEQTHRLEFSLKYKEWASMEAWGIKTHEDLDKKLAFFRKQLKACTDLAETGKIYEHNNPLFHRMRNSFLAGGVRSLTEAMKYSFYDEIATVNFTPHHRVNQEKLADLRYPLEWYPATRALQRTVHLHIGPTNSGKTYQALQRLEAAESGIYAGPLRLLAHEVYTRLNAKGKACALVTGEERRIPEDYHHTMNSCTVEMVPLNAKVDVAVIDEIQMMGDTERGWAWTQAFLGVQAKEVHLCGETRTEKIITELCAAMGDKLVVHNYERLSPLKTQPRSLGRLSNLEKGDAIILFSRVAIHAMRAEVEKITGKRCAVVYGSLPPETRAQQAALFNDPNNDYDYLVASDAVGMGLNLSIKRVIFESTTKHDGVGFRTIMPYEIKQIAGRAGRYKTAQEAIDKGTSDDAILDDASPVALDVVKKPSTNVGYVTTLNKFDLDIVAQAMDREVEPLATVGIFPPADVLLRFANYFPPKTPFGYIVLRLHELASMNPQFHLCRLKEQIQIVDLVQEFDLSNMDRITLMSSPAGMRDPGSKLVIKELARCIAEQKKASILELESFDLELIDKDIHDDEEGTKGYLQKAEALHRAITLYLWLSYRFAGVFTSQALAFHVKSLIEEKIDQCLAEVTFDEAHRKKLNYLRMKAAKAEAKKARLENNTGASVEASPGPEADGLSSKGQTSRSDGLSSETQTSTSDIDDDSEERGEEFAEDFSEDETELTEEQGLESDSAELEQMEEERHDSEDSPASDGNIPTTPEDLREELLEKDDDSAAPLADVVGELKHVAEETANSEQIPDSSPIIGEASEGKSEAPESRS</sequence>
<dbReference type="InterPro" id="IPR041082">
    <property type="entry name" value="Suv3_C_1"/>
</dbReference>
<protein>
    <recommendedName>
        <fullName evidence="4">RNA helicase</fullName>
        <ecNumber evidence="4">3.6.4.13</ecNumber>
    </recommendedName>
</protein>
<dbReference type="Pfam" id="PF00271">
    <property type="entry name" value="Helicase_C"/>
    <property type="match status" value="1"/>
</dbReference>
<feature type="compositionally biased region" description="Polar residues" evidence="12">
    <location>
        <begin position="37"/>
        <end position="55"/>
    </location>
</feature>
<name>A0ABR4CKY7_9HELO</name>
<dbReference type="PANTHER" id="PTHR12131:SF1">
    <property type="entry name" value="ATP-DEPENDENT RNA HELICASE SUPV3L1, MITOCHONDRIAL-RELATED"/>
    <property type="match status" value="1"/>
</dbReference>
<comment type="cofactor">
    <cofactor evidence="2">
        <name>Mg(2+)</name>
        <dbReference type="ChEBI" id="CHEBI:18420"/>
    </cofactor>
</comment>
<keyword evidence="7" id="KW-0347">Helicase</keyword>
<feature type="compositionally biased region" description="Polar residues" evidence="12">
    <location>
        <begin position="802"/>
        <end position="812"/>
    </location>
</feature>
<evidence type="ECO:0000313" key="15">
    <source>
        <dbReference type="Proteomes" id="UP001595075"/>
    </source>
</evidence>
<dbReference type="PROSITE" id="PS51194">
    <property type="entry name" value="HELICASE_CTER"/>
    <property type="match status" value="1"/>
</dbReference>
<dbReference type="EMBL" id="JAZHXI010000006">
    <property type="protein sequence ID" value="KAL2070407.1"/>
    <property type="molecule type" value="Genomic_DNA"/>
</dbReference>
<comment type="caution">
    <text evidence="14">The sequence shown here is derived from an EMBL/GenBank/DDBJ whole genome shotgun (WGS) entry which is preliminary data.</text>
</comment>
<evidence type="ECO:0000256" key="1">
    <source>
        <dbReference type="ARBA" id="ARBA00001936"/>
    </source>
</evidence>
<evidence type="ECO:0000256" key="6">
    <source>
        <dbReference type="ARBA" id="ARBA00022801"/>
    </source>
</evidence>
<keyword evidence="8" id="KW-0067">ATP-binding</keyword>
<evidence type="ECO:0000256" key="4">
    <source>
        <dbReference type="ARBA" id="ARBA00012552"/>
    </source>
</evidence>
<keyword evidence="15" id="KW-1185">Reference proteome</keyword>
<dbReference type="InterPro" id="IPR027417">
    <property type="entry name" value="P-loop_NTPase"/>
</dbReference>
<reference evidence="14 15" key="1">
    <citation type="journal article" date="2024" name="Commun. Biol.">
        <title>Comparative genomic analysis of thermophilic fungi reveals convergent evolutionary adaptations and gene losses.</title>
        <authorList>
            <person name="Steindorff A.S."/>
            <person name="Aguilar-Pontes M.V."/>
            <person name="Robinson A.J."/>
            <person name="Andreopoulos B."/>
            <person name="LaButti K."/>
            <person name="Kuo A."/>
            <person name="Mondo S."/>
            <person name="Riley R."/>
            <person name="Otillar R."/>
            <person name="Haridas S."/>
            <person name="Lipzen A."/>
            <person name="Grimwood J."/>
            <person name="Schmutz J."/>
            <person name="Clum A."/>
            <person name="Reid I.D."/>
            <person name="Moisan M.C."/>
            <person name="Butler G."/>
            <person name="Nguyen T.T.M."/>
            <person name="Dewar K."/>
            <person name="Conant G."/>
            <person name="Drula E."/>
            <person name="Henrissat B."/>
            <person name="Hansel C."/>
            <person name="Singer S."/>
            <person name="Hutchinson M.I."/>
            <person name="de Vries R.P."/>
            <person name="Natvig D.O."/>
            <person name="Powell A.J."/>
            <person name="Tsang A."/>
            <person name="Grigoriev I.V."/>
        </authorList>
    </citation>
    <scope>NUCLEOTIDE SEQUENCE [LARGE SCALE GENOMIC DNA]</scope>
    <source>
        <strain evidence="14 15">CBS 494.80</strain>
    </source>
</reference>
<dbReference type="InterPro" id="IPR022192">
    <property type="entry name" value="SUV3_C"/>
</dbReference>
<evidence type="ECO:0000256" key="12">
    <source>
        <dbReference type="SAM" id="MobiDB-lite"/>
    </source>
</evidence>
<evidence type="ECO:0000256" key="11">
    <source>
        <dbReference type="ARBA" id="ARBA00047984"/>
    </source>
</evidence>
<evidence type="ECO:0000259" key="13">
    <source>
        <dbReference type="PROSITE" id="PS51194"/>
    </source>
</evidence>
<gene>
    <name evidence="14" type="ORF">VTL71DRAFT_13433</name>
</gene>
<feature type="compositionally biased region" description="Basic and acidic residues" evidence="12">
    <location>
        <begin position="931"/>
        <end position="942"/>
    </location>
</feature>
<feature type="compositionally biased region" description="Acidic residues" evidence="12">
    <location>
        <begin position="822"/>
        <end position="862"/>
    </location>
</feature>
<feature type="region of interest" description="Disordered" evidence="12">
    <location>
        <begin position="778"/>
        <end position="942"/>
    </location>
</feature>
<proteinExistence type="predicted"/>
<dbReference type="CDD" id="cd18805">
    <property type="entry name" value="SF2_C_suv3"/>
    <property type="match status" value="1"/>
</dbReference>
<dbReference type="Pfam" id="PF12513">
    <property type="entry name" value="SUV3_C"/>
    <property type="match status" value="1"/>
</dbReference>
<evidence type="ECO:0000256" key="10">
    <source>
        <dbReference type="ARBA" id="ARBA00023128"/>
    </source>
</evidence>
<comment type="subcellular location">
    <subcellularLocation>
        <location evidence="3">Mitochondrion</location>
    </subcellularLocation>
</comment>